<feature type="transmembrane region" description="Helical" evidence="2">
    <location>
        <begin position="122"/>
        <end position="144"/>
    </location>
</feature>
<protein>
    <recommendedName>
        <fullName evidence="5">ATP synthase protein I</fullName>
    </recommendedName>
</protein>
<evidence type="ECO:0000256" key="1">
    <source>
        <dbReference type="SAM" id="MobiDB-lite"/>
    </source>
</evidence>
<feature type="transmembrane region" description="Helical" evidence="2">
    <location>
        <begin position="62"/>
        <end position="86"/>
    </location>
</feature>
<dbReference type="OrthoDB" id="4775022at2"/>
<dbReference type="RefSeq" id="WP_161895876.1">
    <property type="nucleotide sequence ID" value="NZ_BJOV01000005.1"/>
</dbReference>
<keyword evidence="2" id="KW-1133">Transmembrane helix</keyword>
<comment type="caution">
    <text evidence="3">The sequence shown here is derived from an EMBL/GenBank/DDBJ whole genome shotgun (WGS) entry which is preliminary data.</text>
</comment>
<evidence type="ECO:0000313" key="3">
    <source>
        <dbReference type="EMBL" id="GEE02121.1"/>
    </source>
</evidence>
<accession>A0A7I9VAI2</accession>
<keyword evidence="2" id="KW-0472">Membrane</keyword>
<reference evidence="4" key="1">
    <citation type="submission" date="2019-06" db="EMBL/GenBank/DDBJ databases">
        <title>Gordonia isolated from sludge of a wastewater treatment plant.</title>
        <authorList>
            <person name="Tamura T."/>
            <person name="Aoyama K."/>
            <person name="Kang Y."/>
            <person name="Saito S."/>
            <person name="Akiyama N."/>
            <person name="Yazawa K."/>
            <person name="Gonoi T."/>
            <person name="Mikami Y."/>
        </authorList>
    </citation>
    <scope>NUCLEOTIDE SEQUENCE [LARGE SCALE GENOMIC DNA]</scope>
    <source>
        <strain evidence="4">NBRC 107696</strain>
    </source>
</reference>
<gene>
    <name evidence="3" type="ORF">nbrc107696_25670</name>
</gene>
<proteinExistence type="predicted"/>
<dbReference type="Proteomes" id="UP000444960">
    <property type="component" value="Unassembled WGS sequence"/>
</dbReference>
<evidence type="ECO:0000256" key="2">
    <source>
        <dbReference type="SAM" id="Phobius"/>
    </source>
</evidence>
<feature type="transmembrane region" description="Helical" evidence="2">
    <location>
        <begin position="37"/>
        <end position="56"/>
    </location>
</feature>
<keyword evidence="4" id="KW-1185">Reference proteome</keyword>
<keyword evidence="2" id="KW-0812">Transmembrane</keyword>
<name>A0A7I9VAI2_9ACTN</name>
<feature type="transmembrane region" description="Helical" evidence="2">
    <location>
        <begin position="93"/>
        <end position="116"/>
    </location>
</feature>
<sequence length="162" mass="16862">MSVNDENPPADESPADEPAVKHEWDDPAAPLWNGLKYGVRGLGVLLVAGLLIFWPWKGTPGLWGVLIGAGIGGAFILITVITILLTRTAPPSVVMGALMGSYLVKVVAAIAVTALIKDMDFYHKGALATTLIGAIIAVLGAELYGVMSTRQTYTDADGTTGG</sequence>
<feature type="region of interest" description="Disordered" evidence="1">
    <location>
        <begin position="1"/>
        <end position="21"/>
    </location>
</feature>
<dbReference type="EMBL" id="BJOV01000005">
    <property type="protein sequence ID" value="GEE02121.1"/>
    <property type="molecule type" value="Genomic_DNA"/>
</dbReference>
<dbReference type="AlphaFoldDB" id="A0A7I9VAI2"/>
<evidence type="ECO:0000313" key="4">
    <source>
        <dbReference type="Proteomes" id="UP000444960"/>
    </source>
</evidence>
<evidence type="ECO:0008006" key="5">
    <source>
        <dbReference type="Google" id="ProtNLM"/>
    </source>
</evidence>
<organism evidence="3 4">
    <name type="scientific">Gordonia spumicola</name>
    <dbReference type="NCBI Taxonomy" id="589161"/>
    <lineage>
        <taxon>Bacteria</taxon>
        <taxon>Bacillati</taxon>
        <taxon>Actinomycetota</taxon>
        <taxon>Actinomycetes</taxon>
        <taxon>Mycobacteriales</taxon>
        <taxon>Gordoniaceae</taxon>
        <taxon>Gordonia</taxon>
    </lineage>
</organism>
<feature type="compositionally biased region" description="Low complexity" evidence="1">
    <location>
        <begin position="1"/>
        <end position="12"/>
    </location>
</feature>